<feature type="compositionally biased region" description="Low complexity" evidence="1">
    <location>
        <begin position="478"/>
        <end position="491"/>
    </location>
</feature>
<comment type="caution">
    <text evidence="2">The sequence shown here is derived from an EMBL/GenBank/DDBJ whole genome shotgun (WGS) entry which is preliminary data.</text>
</comment>
<evidence type="ECO:0000256" key="1">
    <source>
        <dbReference type="SAM" id="MobiDB-lite"/>
    </source>
</evidence>
<sequence>MSANTRRNAAAGAGARVKIVRRAEALAAAAAATEEQVAPSFDSTFSSSTPFFFYHIIYPSTASLAVQVLGPNLAFKFTHSSALKRGIFSERAIEAALYKKTTGFLCLVPPPPPPSRTPSGSVLSCSHPRASRPSSGDGQQTQRKILAWAESGHGLGPAGDCLDVSSPCTLPNGIWTQRALHLSSLLGVQMGHPFDRLGLGGRVGMFRASHVEVKLATHAVHVLLRLYNITRPANPPPSSSARRTNAAAAAAAAAITLRDLARLKSKITRCSSPPSFEIYFSKKNCHACAAWVRKVRDVTGVQIRLCWRDRLVKIQYAASPGMGCAPLPSSSFLPPPCPVQDEASPDGRTAVVDLTDTPDSDDSHPGGGGREGGGEMEEDLSIGDGQFRPPIEENHVGDCRTGADVKVAARTKATTHPRPDNDAEDSCSGNDNANNDNDRIAQSKSRHHGDRHQSKITSKTGDSHPRLQRVDGSGEGGASASSSCSSASASE</sequence>
<accession>A0A167Y3I4</accession>
<dbReference type="AlphaFoldDB" id="A0A167Y3I4"/>
<evidence type="ECO:0000313" key="2">
    <source>
        <dbReference type="EMBL" id="KZZ90816.1"/>
    </source>
</evidence>
<dbReference type="STRING" id="1081109.A0A167Y3I4"/>
<gene>
    <name evidence="2" type="ORF">AAL_07042</name>
</gene>
<feature type="region of interest" description="Disordered" evidence="1">
    <location>
        <begin position="335"/>
        <end position="491"/>
    </location>
</feature>
<reference evidence="2 3" key="1">
    <citation type="journal article" date="2016" name="Genome Biol. Evol.">
        <title>Divergent and convergent evolution of fungal pathogenicity.</title>
        <authorList>
            <person name="Shang Y."/>
            <person name="Xiao G."/>
            <person name="Zheng P."/>
            <person name="Cen K."/>
            <person name="Zhan S."/>
            <person name="Wang C."/>
        </authorList>
    </citation>
    <scope>NUCLEOTIDE SEQUENCE [LARGE SCALE GENOMIC DNA]</scope>
    <source>
        <strain evidence="2 3">RCEF 2490</strain>
    </source>
</reference>
<feature type="compositionally biased region" description="Basic and acidic residues" evidence="1">
    <location>
        <begin position="390"/>
        <end position="403"/>
    </location>
</feature>
<feature type="region of interest" description="Disordered" evidence="1">
    <location>
        <begin position="109"/>
        <end position="142"/>
    </location>
</feature>
<dbReference type="OrthoDB" id="4841107at2759"/>
<protein>
    <submittedName>
        <fullName evidence="2">Uncharacterized protein</fullName>
    </submittedName>
</protein>
<dbReference type="Proteomes" id="UP000078544">
    <property type="component" value="Unassembled WGS sequence"/>
</dbReference>
<feature type="compositionally biased region" description="Polar residues" evidence="1">
    <location>
        <begin position="132"/>
        <end position="142"/>
    </location>
</feature>
<evidence type="ECO:0000313" key="3">
    <source>
        <dbReference type="Proteomes" id="UP000078544"/>
    </source>
</evidence>
<keyword evidence="3" id="KW-1185">Reference proteome</keyword>
<organism evidence="2 3">
    <name type="scientific">Moelleriella libera RCEF 2490</name>
    <dbReference type="NCBI Taxonomy" id="1081109"/>
    <lineage>
        <taxon>Eukaryota</taxon>
        <taxon>Fungi</taxon>
        <taxon>Dikarya</taxon>
        <taxon>Ascomycota</taxon>
        <taxon>Pezizomycotina</taxon>
        <taxon>Sordariomycetes</taxon>
        <taxon>Hypocreomycetidae</taxon>
        <taxon>Hypocreales</taxon>
        <taxon>Clavicipitaceae</taxon>
        <taxon>Moelleriella</taxon>
    </lineage>
</organism>
<name>A0A167Y3I4_9HYPO</name>
<proteinExistence type="predicted"/>
<dbReference type="EMBL" id="AZGY01000020">
    <property type="protein sequence ID" value="KZZ90816.1"/>
    <property type="molecule type" value="Genomic_DNA"/>
</dbReference>